<dbReference type="SMART" id="SM00239">
    <property type="entry name" value="C2"/>
    <property type="match status" value="2"/>
</dbReference>
<dbReference type="GO" id="GO:0044325">
    <property type="term" value="F:transmembrane transporter binding"/>
    <property type="evidence" value="ECO:0007669"/>
    <property type="project" value="TreeGrafter"/>
</dbReference>
<dbReference type="FunFam" id="2.60.40.150:FF:000003">
    <property type="entry name" value="Regulating synaptic membrane exocytosis protein 2"/>
    <property type="match status" value="1"/>
</dbReference>
<gene>
    <name evidence="15" type="primary">RIMS1</name>
</gene>
<feature type="domain" description="C2" evidence="11">
    <location>
        <begin position="684"/>
        <end position="807"/>
    </location>
</feature>
<dbReference type="GO" id="GO:0008270">
    <property type="term" value="F:zinc ion binding"/>
    <property type="evidence" value="ECO:0007669"/>
    <property type="project" value="UniProtKB-KW"/>
</dbReference>
<dbReference type="GO" id="GO:0030154">
    <property type="term" value="P:cell differentiation"/>
    <property type="evidence" value="ECO:0007669"/>
    <property type="project" value="UniProtKB-KW"/>
</dbReference>
<keyword evidence="3" id="KW-0677">Repeat</keyword>
<keyword evidence="16" id="KW-1185">Reference proteome</keyword>
<feature type="domain" description="FYVE-type" evidence="13">
    <location>
        <begin position="103"/>
        <end position="159"/>
    </location>
</feature>
<dbReference type="FunFam" id="3.30.40.10:FF:000044">
    <property type="entry name" value="Regulating synaptic membrane exocytosis protein 2"/>
    <property type="match status" value="1"/>
</dbReference>
<feature type="region of interest" description="Disordered" evidence="10">
    <location>
        <begin position="864"/>
        <end position="909"/>
    </location>
</feature>
<feature type="region of interest" description="Disordered" evidence="10">
    <location>
        <begin position="638"/>
        <end position="672"/>
    </location>
</feature>
<feature type="region of interest" description="Disordered" evidence="10">
    <location>
        <begin position="1077"/>
        <end position="1106"/>
    </location>
</feature>
<keyword evidence="1" id="KW-0597">Phosphoprotein</keyword>
<evidence type="ECO:0000313" key="15">
    <source>
        <dbReference type="Ensembl" id="ENSSAUP00010011060.1"/>
    </source>
</evidence>
<feature type="compositionally biased region" description="Gly residues" evidence="10">
    <location>
        <begin position="398"/>
        <end position="411"/>
    </location>
</feature>
<dbReference type="GO" id="GO:2000300">
    <property type="term" value="P:regulation of synaptic vesicle exocytosis"/>
    <property type="evidence" value="ECO:0007669"/>
    <property type="project" value="TreeGrafter"/>
</dbReference>
<dbReference type="InterPro" id="IPR010911">
    <property type="entry name" value="Rab_BD"/>
</dbReference>
<feature type="compositionally biased region" description="Polar residues" evidence="10">
    <location>
        <begin position="200"/>
        <end position="212"/>
    </location>
</feature>
<keyword evidence="7" id="KW-0770">Synapse</keyword>
<dbReference type="GO" id="GO:0042734">
    <property type="term" value="C:presynaptic membrane"/>
    <property type="evidence" value="ECO:0007669"/>
    <property type="project" value="TreeGrafter"/>
</dbReference>
<dbReference type="PANTHER" id="PTHR12157:SF18">
    <property type="entry name" value="REGULATING SYNAPTIC MEMBRANE EXOCYTOSIS PROTEIN 1"/>
    <property type="match status" value="1"/>
</dbReference>
<protein>
    <submittedName>
        <fullName evidence="15">Regulating synaptic membrane exocytosis 1</fullName>
    </submittedName>
</protein>
<feature type="region of interest" description="Disordered" evidence="10">
    <location>
        <begin position="167"/>
        <end position="497"/>
    </location>
</feature>
<dbReference type="GO" id="GO:0048788">
    <property type="term" value="C:cytoskeleton of presynaptic active zone"/>
    <property type="evidence" value="ECO:0007669"/>
    <property type="project" value="TreeGrafter"/>
</dbReference>
<dbReference type="InterPro" id="IPR013083">
    <property type="entry name" value="Znf_RING/FYVE/PHD"/>
</dbReference>
<dbReference type="Proteomes" id="UP000472265">
    <property type="component" value="Chromosome 1"/>
</dbReference>
<feature type="domain" description="RabBD" evidence="14">
    <location>
        <begin position="23"/>
        <end position="171"/>
    </location>
</feature>
<reference evidence="15" key="2">
    <citation type="submission" date="2025-08" db="UniProtKB">
        <authorList>
            <consortium name="Ensembl"/>
        </authorList>
    </citation>
    <scope>IDENTIFICATION</scope>
</reference>
<reference evidence="15" key="1">
    <citation type="submission" date="2021-04" db="EMBL/GenBank/DDBJ databases">
        <authorList>
            <consortium name="Wellcome Sanger Institute Data Sharing"/>
        </authorList>
    </citation>
    <scope>NUCLEOTIDE SEQUENCE [LARGE SCALE GENOMIC DNA]</scope>
</reference>
<dbReference type="InterPro" id="IPR035892">
    <property type="entry name" value="C2_domain_sf"/>
</dbReference>
<feature type="compositionally biased region" description="Basic and acidic residues" evidence="10">
    <location>
        <begin position="438"/>
        <end position="453"/>
    </location>
</feature>
<dbReference type="FunFam" id="2.60.40.150:FF:000001">
    <property type="entry name" value="Regulating synaptic membrane exocytosis 3, isoform CRA_a"/>
    <property type="match status" value="1"/>
</dbReference>
<dbReference type="InterPro" id="IPR017455">
    <property type="entry name" value="Znf_FYVE-rel"/>
</dbReference>
<feature type="compositionally biased region" description="Basic residues" evidence="10">
    <location>
        <begin position="351"/>
        <end position="361"/>
    </location>
</feature>
<dbReference type="Gene3D" id="2.60.40.150">
    <property type="entry name" value="C2 domain"/>
    <property type="match status" value="2"/>
</dbReference>
<evidence type="ECO:0000256" key="4">
    <source>
        <dbReference type="ARBA" id="ARBA00022771"/>
    </source>
</evidence>
<keyword evidence="5" id="KW-0221">Differentiation</keyword>
<feature type="compositionally biased region" description="Basic and acidic residues" evidence="10">
    <location>
        <begin position="341"/>
        <end position="350"/>
    </location>
</feature>
<feature type="compositionally biased region" description="Basic and acidic residues" evidence="10">
    <location>
        <begin position="378"/>
        <end position="392"/>
    </location>
</feature>
<keyword evidence="6" id="KW-0862">Zinc</keyword>
<dbReference type="SUPFAM" id="SSF50156">
    <property type="entry name" value="PDZ domain-like"/>
    <property type="match status" value="1"/>
</dbReference>
<evidence type="ECO:0000256" key="9">
    <source>
        <dbReference type="PROSITE-ProRule" id="PRU00091"/>
    </source>
</evidence>
<dbReference type="Pfam" id="PF00168">
    <property type="entry name" value="C2"/>
    <property type="match status" value="2"/>
</dbReference>
<dbReference type="GO" id="GO:0031267">
    <property type="term" value="F:small GTPase binding"/>
    <property type="evidence" value="ECO:0007669"/>
    <property type="project" value="InterPro"/>
</dbReference>
<feature type="region of interest" description="Disordered" evidence="10">
    <location>
        <begin position="1"/>
        <end position="26"/>
    </location>
</feature>
<dbReference type="Gene3D" id="2.30.42.10">
    <property type="match status" value="1"/>
</dbReference>
<proteinExistence type="predicted"/>
<feature type="domain" description="PDZ" evidence="12">
    <location>
        <begin position="540"/>
        <end position="632"/>
    </location>
</feature>
<dbReference type="CDD" id="cd06714">
    <property type="entry name" value="PDZ_RIM-like"/>
    <property type="match status" value="1"/>
</dbReference>
<evidence type="ECO:0000259" key="14">
    <source>
        <dbReference type="PROSITE" id="PS50916"/>
    </source>
</evidence>
<feature type="compositionally biased region" description="Pro residues" evidence="10">
    <location>
        <begin position="10"/>
        <end position="21"/>
    </location>
</feature>
<evidence type="ECO:0000256" key="6">
    <source>
        <dbReference type="ARBA" id="ARBA00022833"/>
    </source>
</evidence>
<dbReference type="Ensembl" id="ENSSAUT00010011761.1">
    <property type="protein sequence ID" value="ENSSAUP00010011060.1"/>
    <property type="gene ID" value="ENSSAUG00010001933.1"/>
</dbReference>
<dbReference type="InterPro" id="IPR036034">
    <property type="entry name" value="PDZ_sf"/>
</dbReference>
<dbReference type="SUPFAM" id="SSF49562">
    <property type="entry name" value="C2 domain (Calcium/lipid-binding domain, CaLB)"/>
    <property type="match status" value="2"/>
</dbReference>
<dbReference type="Pfam" id="PF00595">
    <property type="entry name" value="PDZ"/>
    <property type="match status" value="1"/>
</dbReference>
<dbReference type="InterPro" id="IPR054386">
    <property type="entry name" value="RIM_Znf"/>
</dbReference>
<dbReference type="Gene3D" id="3.30.40.10">
    <property type="entry name" value="Zinc/RING finger domain, C3HC4 (zinc finger)"/>
    <property type="match status" value="1"/>
</dbReference>
<keyword evidence="4 9" id="KW-0863">Zinc-finger</keyword>
<dbReference type="InterPro" id="IPR039032">
    <property type="entry name" value="Rim-like"/>
</dbReference>
<dbReference type="PROSITE" id="PS50004">
    <property type="entry name" value="C2"/>
    <property type="match status" value="2"/>
</dbReference>
<organism evidence="15 16">
    <name type="scientific">Sparus aurata</name>
    <name type="common">Gilthead sea bream</name>
    <dbReference type="NCBI Taxonomy" id="8175"/>
    <lineage>
        <taxon>Eukaryota</taxon>
        <taxon>Metazoa</taxon>
        <taxon>Chordata</taxon>
        <taxon>Craniata</taxon>
        <taxon>Vertebrata</taxon>
        <taxon>Euteleostomi</taxon>
        <taxon>Actinopterygii</taxon>
        <taxon>Neopterygii</taxon>
        <taxon>Teleostei</taxon>
        <taxon>Neoteleostei</taxon>
        <taxon>Acanthomorphata</taxon>
        <taxon>Eupercaria</taxon>
        <taxon>Spariformes</taxon>
        <taxon>Sparidae</taxon>
        <taxon>Sparus</taxon>
    </lineage>
</organism>
<dbReference type="GO" id="GO:0048167">
    <property type="term" value="P:regulation of synaptic plasticity"/>
    <property type="evidence" value="ECO:0007669"/>
    <property type="project" value="TreeGrafter"/>
</dbReference>
<reference evidence="15" key="3">
    <citation type="submission" date="2025-09" db="UniProtKB">
        <authorList>
            <consortium name="Ensembl"/>
        </authorList>
    </citation>
    <scope>IDENTIFICATION</scope>
</reference>
<dbReference type="PROSITE" id="PS50916">
    <property type="entry name" value="RABBD"/>
    <property type="match status" value="1"/>
</dbReference>
<evidence type="ECO:0000256" key="3">
    <source>
        <dbReference type="ARBA" id="ARBA00022737"/>
    </source>
</evidence>
<dbReference type="GO" id="GO:0048791">
    <property type="term" value="P:calcium ion-regulated exocytosis of neurotransmitter"/>
    <property type="evidence" value="ECO:0007669"/>
    <property type="project" value="TreeGrafter"/>
</dbReference>
<dbReference type="FunFam" id="2.30.42.10:FF:000003">
    <property type="entry name" value="Regulating synaptic membrane exocytosis protein 1, putative"/>
    <property type="match status" value="1"/>
</dbReference>
<feature type="domain" description="C2" evidence="11">
    <location>
        <begin position="1218"/>
        <end position="1336"/>
    </location>
</feature>
<evidence type="ECO:0000313" key="16">
    <source>
        <dbReference type="Proteomes" id="UP000472265"/>
    </source>
</evidence>
<dbReference type="Pfam" id="PF22601">
    <property type="entry name" value="RIM2a_ZnF"/>
    <property type="match status" value="1"/>
</dbReference>
<dbReference type="InterPro" id="IPR000008">
    <property type="entry name" value="C2_dom"/>
</dbReference>
<comment type="subcellular location">
    <subcellularLocation>
        <location evidence="8">Synapse</location>
    </subcellularLocation>
</comment>
<evidence type="ECO:0000256" key="2">
    <source>
        <dbReference type="ARBA" id="ARBA00022723"/>
    </source>
</evidence>
<dbReference type="CDD" id="cd04028">
    <property type="entry name" value="C2B_RIM1alpha"/>
    <property type="match status" value="1"/>
</dbReference>
<dbReference type="PANTHER" id="PTHR12157">
    <property type="entry name" value="REGULATING SYNAPTIC MEMBRANE EXOCYTOSIS PROTEIN"/>
    <property type="match status" value="1"/>
</dbReference>
<evidence type="ECO:0000256" key="10">
    <source>
        <dbReference type="SAM" id="MobiDB-lite"/>
    </source>
</evidence>
<dbReference type="GO" id="GO:0006886">
    <property type="term" value="P:intracellular protein transport"/>
    <property type="evidence" value="ECO:0007669"/>
    <property type="project" value="InterPro"/>
</dbReference>
<evidence type="ECO:0000259" key="12">
    <source>
        <dbReference type="PROSITE" id="PS50106"/>
    </source>
</evidence>
<evidence type="ECO:0000256" key="5">
    <source>
        <dbReference type="ARBA" id="ARBA00022782"/>
    </source>
</evidence>
<keyword evidence="2" id="KW-0479">Metal-binding</keyword>
<sequence>MSASVGPQGGPRPPTAPPSMPDIPDLSHLTEEERKIIMAVMARQKEEEDKEQAMLNALCTTNGQSSAFPSSLLLRTLHQQFESYKQEVRRIGAETRRQHTQQKDDAPTCGICRKTKFADGCGHLCSYCQTKFCARCGGRVSLRSNNVMWVCNLCRKQQEILTKSGEWFSGSGVRPGSLSTSLINPATGGEAQRDRKLLRSRSQAPPSTNSNAGLPDGTQPPAGVPAAKGADTMPGSRSQSEPPREKPVSLHEQNGKGGMGRGSGRRPAGKLPTQSSLDERVVPGDRGERRLGDGRRLEKIHSQDYEDGQQNLEQRERQRREEEFQNRYRSDPNLARYPVKPQKEEQEMRMHAKVSKVRHERRHSDLAINEVGLGPGGEGDRKAVLENHRAYSVDRTVGVGGKAPPAGGGVRSGPQPGGPPPPDWGPNKGRLDPGTTRTPRDKGGENLLRKDSQSSDQSESLRPPPPRSYKSKRGVNKRQMSISSSEEEGGSTPEYTSCEDVDMESVSEKGDWDCHSLDPTVWHHPVTWQPSKEGDHLIGRITLSKRSAMPREAGSLLGLKVVGGKMTETGRLGAFITKVKKGSLADVVGHLRAGDEVLQWNGKSLPGATKKEVYNIILESKSEPQVEIVVSRPIGDIPRIPESSHPPLESTGSSSFESQKMDRPSISVMSPTSPGALRDLPLVLPGKLSVKLWYDKVGHQLIVNVLQAIELPTRQDGRPRNPYVKMYFLPDRSDKSKRRTKTVKKSAEPKWNQTFLYSHVHRRDFRERMLEITVWDQPRVQEEESEFLGEILIELETALLDDIPHWYKLQTHDVSSIPLPQPSPYLPRRHVHGDSPSKKLQRSHRIIDTEFDDGLMVVTKGGWGRNSRERERGSTLAVPEQQRPVQHRSRSVSPHREDSCRARSRPAHVPMQRSALPGELSVECVMSVVRIRQYIYNLSFASIEVLEMHRSIRGGSAECLHTNSDLQPSLDRVRSASTTCLRPDTNFHSPERDRYKKTLNSMYAEQRRSSDNMSARSSDSDMSDVSALSRASSASRLSSTSYMSIQSERPGGRLRSALIRRQLRSVGRSMLKSSSVSGEIYTQERTDGSQSDTALGTVGGGSKKRRSSLSARVVAIVGNRRSRSTSQISGPGECEHKKLFKGAPIQRSTETGMAVELTRNMSRQPSRESNNGSMNSYNSEGNLIFSGVNLGASSQFSDFLDGLGPAQLVGRQTLATPAIGDIQIGMMEKKGQLEVEVIRARGLVQKPGSKSLPAPYVKVYLLNNGAYVAKKKTKIARKTLDPLYQQALLFDESPQGKVLQVIVWGDYGRMDHKSFMGVAQILLEELDLSSTVIGWYKLFPPSSLVDPTLASLTRRASQSSLDSSSGPPGVRS</sequence>
<name>A0A671UAQ3_SPAAU</name>
<feature type="region of interest" description="Disordered" evidence="10">
    <location>
        <begin position="1005"/>
        <end position="1031"/>
    </location>
</feature>
<evidence type="ECO:0000259" key="13">
    <source>
        <dbReference type="PROSITE" id="PS50178"/>
    </source>
</evidence>
<dbReference type="SMART" id="SM00228">
    <property type="entry name" value="PDZ"/>
    <property type="match status" value="1"/>
</dbReference>
<evidence type="ECO:0000256" key="7">
    <source>
        <dbReference type="ARBA" id="ARBA00023018"/>
    </source>
</evidence>
<dbReference type="InterPro" id="IPR001478">
    <property type="entry name" value="PDZ"/>
</dbReference>
<evidence type="ECO:0000256" key="1">
    <source>
        <dbReference type="ARBA" id="ARBA00022553"/>
    </source>
</evidence>
<dbReference type="GeneTree" id="ENSGT00940000155134"/>
<dbReference type="SUPFAM" id="SSF57903">
    <property type="entry name" value="FYVE/PHD zinc finger"/>
    <property type="match status" value="1"/>
</dbReference>
<accession>A0A671UAQ3</accession>
<feature type="compositionally biased region" description="Basic and acidic residues" evidence="10">
    <location>
        <begin position="313"/>
        <end position="330"/>
    </location>
</feature>
<dbReference type="PROSITE" id="PS50178">
    <property type="entry name" value="ZF_FYVE"/>
    <property type="match status" value="1"/>
</dbReference>
<feature type="compositionally biased region" description="Basic and acidic residues" evidence="10">
    <location>
        <begin position="277"/>
        <end position="304"/>
    </location>
</feature>
<dbReference type="InterPro" id="IPR011011">
    <property type="entry name" value="Znf_FYVE_PHD"/>
</dbReference>
<dbReference type="CDD" id="cd04031">
    <property type="entry name" value="C2A_RIM1alpha"/>
    <property type="match status" value="1"/>
</dbReference>
<evidence type="ECO:0000259" key="11">
    <source>
        <dbReference type="PROSITE" id="PS50004"/>
    </source>
</evidence>
<evidence type="ECO:0000256" key="8">
    <source>
        <dbReference type="ARBA" id="ARBA00034103"/>
    </source>
</evidence>
<dbReference type="GO" id="GO:0050806">
    <property type="term" value="P:positive regulation of synaptic transmission"/>
    <property type="evidence" value="ECO:0007669"/>
    <property type="project" value="TreeGrafter"/>
</dbReference>
<dbReference type="GO" id="GO:0042391">
    <property type="term" value="P:regulation of membrane potential"/>
    <property type="evidence" value="ECO:0007669"/>
    <property type="project" value="TreeGrafter"/>
</dbReference>
<dbReference type="PROSITE" id="PS50106">
    <property type="entry name" value="PDZ"/>
    <property type="match status" value="1"/>
</dbReference>